<proteinExistence type="predicted"/>
<evidence type="ECO:0000256" key="1">
    <source>
        <dbReference type="SAM" id="MobiDB-lite"/>
    </source>
</evidence>
<organism evidence="2">
    <name type="scientific">Kwoniella bestiolae CBS 10118</name>
    <dbReference type="NCBI Taxonomy" id="1296100"/>
    <lineage>
        <taxon>Eukaryota</taxon>
        <taxon>Fungi</taxon>
        <taxon>Dikarya</taxon>
        <taxon>Basidiomycota</taxon>
        <taxon>Agaricomycotina</taxon>
        <taxon>Tremellomycetes</taxon>
        <taxon>Tremellales</taxon>
        <taxon>Cryptococcaceae</taxon>
        <taxon>Kwoniella</taxon>
    </lineage>
</organism>
<feature type="region of interest" description="Disordered" evidence="1">
    <location>
        <begin position="96"/>
        <end position="143"/>
    </location>
</feature>
<reference evidence="3" key="2">
    <citation type="submission" date="2013-07" db="EMBL/GenBank/DDBJ databases">
        <authorList>
            <consortium name="The Broad Institute Genome Sequencing Platform"/>
            <person name="Cuomo C."/>
            <person name="Litvintseva A."/>
            <person name="Chen Y."/>
            <person name="Heitman J."/>
            <person name="Sun S."/>
            <person name="Springer D."/>
            <person name="Dromer F."/>
            <person name="Young S.K."/>
            <person name="Zeng Q."/>
            <person name="Gargeya S."/>
            <person name="Fitzgerald M."/>
            <person name="Abouelleil A."/>
            <person name="Alvarado L."/>
            <person name="Berlin A.M."/>
            <person name="Chapman S.B."/>
            <person name="Dewar J."/>
            <person name="Goldberg J."/>
            <person name="Griggs A."/>
            <person name="Gujja S."/>
            <person name="Hansen M."/>
            <person name="Howarth C."/>
            <person name="Imamovic A."/>
            <person name="Larimer J."/>
            <person name="McCowan C."/>
            <person name="Murphy C."/>
            <person name="Pearson M."/>
            <person name="Priest M."/>
            <person name="Roberts A."/>
            <person name="Saif S."/>
            <person name="Shea T."/>
            <person name="Sykes S."/>
            <person name="Wortman J."/>
            <person name="Nusbaum C."/>
            <person name="Birren B."/>
        </authorList>
    </citation>
    <scope>NUCLEOTIDE SEQUENCE</scope>
    <source>
        <strain evidence="3">CBS 10118</strain>
    </source>
</reference>
<dbReference type="KEGG" id="kbi:30210653"/>
<sequence length="155" mass="16953">MSETSSNTNTDTTHSSRRSGNTHTSSKIMATRPGTIRRSHVEAWKERQKWQKEGKERLFRGNERLEDATRKALNKSGWGSVSKVREHRTIAAVDTSLRSGSEGTSAQMVDTSAEHSTARRGSVASTKSSKSSKGAKAVSGPGGRIMRIMQFITTT</sequence>
<accession>A0A1B9G188</accession>
<dbReference type="VEuPathDB" id="FungiDB:I302_06254"/>
<feature type="compositionally biased region" description="Basic and acidic residues" evidence="1">
    <location>
        <begin position="39"/>
        <end position="55"/>
    </location>
</feature>
<name>A0A1B9G188_9TREE</name>
<evidence type="ECO:0000313" key="3">
    <source>
        <dbReference type="EMBL" id="WVW84454.1"/>
    </source>
</evidence>
<feature type="region of interest" description="Disordered" evidence="1">
    <location>
        <begin position="1"/>
        <end position="55"/>
    </location>
</feature>
<feature type="compositionally biased region" description="Low complexity" evidence="1">
    <location>
        <begin position="1"/>
        <end position="13"/>
    </location>
</feature>
<dbReference type="RefSeq" id="XP_019045863.1">
    <property type="nucleotide sequence ID" value="XM_019192866.1"/>
</dbReference>
<dbReference type="Proteomes" id="UP000092730">
    <property type="component" value="Chromosome 5"/>
</dbReference>
<dbReference type="EMBL" id="CP144545">
    <property type="protein sequence ID" value="WVW84454.1"/>
    <property type="molecule type" value="Genomic_DNA"/>
</dbReference>
<dbReference type="GeneID" id="30210653"/>
<dbReference type="AlphaFoldDB" id="A0A1B9G188"/>
<dbReference type="EMBL" id="KI894022">
    <property type="protein sequence ID" value="OCF24793.1"/>
    <property type="molecule type" value="Genomic_DNA"/>
</dbReference>
<evidence type="ECO:0000313" key="4">
    <source>
        <dbReference type="Proteomes" id="UP000092730"/>
    </source>
</evidence>
<feature type="compositionally biased region" description="Polar residues" evidence="1">
    <location>
        <begin position="96"/>
        <end position="110"/>
    </location>
</feature>
<evidence type="ECO:0000313" key="2">
    <source>
        <dbReference type="EMBL" id="OCF24793.1"/>
    </source>
</evidence>
<gene>
    <name evidence="2" type="ORF">I302_06254</name>
    <name evidence="3" type="ORF">I302_106488</name>
</gene>
<feature type="compositionally biased region" description="Low complexity" evidence="1">
    <location>
        <begin position="121"/>
        <end position="139"/>
    </location>
</feature>
<protein>
    <submittedName>
        <fullName evidence="2">Uncharacterized protein</fullName>
    </submittedName>
</protein>
<reference evidence="2" key="3">
    <citation type="submission" date="2014-01" db="EMBL/GenBank/DDBJ databases">
        <title>Evolution of pathogenesis and genome organization in the Tremellales.</title>
        <authorList>
            <person name="Cuomo C."/>
            <person name="Litvintseva A."/>
            <person name="Heitman J."/>
            <person name="Chen Y."/>
            <person name="Sun S."/>
            <person name="Springer D."/>
            <person name="Dromer F."/>
            <person name="Young S."/>
            <person name="Zeng Q."/>
            <person name="Chapman S."/>
            <person name="Gujja S."/>
            <person name="Saif S."/>
            <person name="Birren B."/>
        </authorList>
    </citation>
    <scope>NUCLEOTIDE SEQUENCE</scope>
    <source>
        <strain evidence="2">CBS 10118</strain>
    </source>
</reference>
<keyword evidence="4" id="KW-1185">Reference proteome</keyword>
<reference evidence="2" key="1">
    <citation type="submission" date="2013-07" db="EMBL/GenBank/DDBJ databases">
        <title>The Genome Sequence of Cryptococcus bestiolae CBS10118.</title>
        <authorList>
            <consortium name="The Broad Institute Genome Sequencing Platform"/>
            <person name="Cuomo C."/>
            <person name="Litvintseva A."/>
            <person name="Chen Y."/>
            <person name="Heitman J."/>
            <person name="Sun S."/>
            <person name="Springer D."/>
            <person name="Dromer F."/>
            <person name="Young S.K."/>
            <person name="Zeng Q."/>
            <person name="Gargeya S."/>
            <person name="Fitzgerald M."/>
            <person name="Abouelleil A."/>
            <person name="Alvarado L."/>
            <person name="Berlin A.M."/>
            <person name="Chapman S.B."/>
            <person name="Dewar J."/>
            <person name="Goldberg J."/>
            <person name="Griggs A."/>
            <person name="Gujja S."/>
            <person name="Hansen M."/>
            <person name="Howarth C."/>
            <person name="Imamovic A."/>
            <person name="Larimer J."/>
            <person name="McCowan C."/>
            <person name="Murphy C."/>
            <person name="Pearson M."/>
            <person name="Priest M."/>
            <person name="Roberts A."/>
            <person name="Saif S."/>
            <person name="Shea T."/>
            <person name="Sykes S."/>
            <person name="Wortman J."/>
            <person name="Nusbaum C."/>
            <person name="Birren B."/>
        </authorList>
    </citation>
    <scope>NUCLEOTIDE SEQUENCE [LARGE SCALE GENOMIC DNA]</scope>
    <source>
        <strain evidence="2">CBS 10118</strain>
    </source>
</reference>
<reference evidence="3" key="4">
    <citation type="submission" date="2024-02" db="EMBL/GenBank/DDBJ databases">
        <title>Comparative genomics of Cryptococcus and Kwoniella reveals pathogenesis evolution and contrasting modes of karyotype evolution via chromosome fusion or intercentromeric recombination.</title>
        <authorList>
            <person name="Coelho M.A."/>
            <person name="David-Palma M."/>
            <person name="Shea T."/>
            <person name="Bowers K."/>
            <person name="McGinley-Smith S."/>
            <person name="Mohammad A.W."/>
            <person name="Gnirke A."/>
            <person name="Yurkov A.M."/>
            <person name="Nowrousian M."/>
            <person name="Sun S."/>
            <person name="Cuomo C.A."/>
            <person name="Heitman J."/>
        </authorList>
    </citation>
    <scope>NUCLEOTIDE SEQUENCE</scope>
    <source>
        <strain evidence="3">CBS 10118</strain>
    </source>
</reference>